<dbReference type="PROSITE" id="PS51819">
    <property type="entry name" value="VOC"/>
    <property type="match status" value="1"/>
</dbReference>
<evidence type="ECO:0000259" key="1">
    <source>
        <dbReference type="PROSITE" id="PS51819"/>
    </source>
</evidence>
<dbReference type="PANTHER" id="PTHR43781">
    <property type="entry name" value="SACCHAROPINE DEHYDROGENASE"/>
    <property type="match status" value="1"/>
</dbReference>
<dbReference type="OrthoDB" id="10268090at2759"/>
<dbReference type="GeneID" id="70186481"/>
<proteinExistence type="predicted"/>
<dbReference type="Pfam" id="PF03435">
    <property type="entry name" value="Sacchrp_dh_NADP"/>
    <property type="match status" value="1"/>
</dbReference>
<dbReference type="InterPro" id="IPR036291">
    <property type="entry name" value="NAD(P)-bd_dom_sf"/>
</dbReference>
<dbReference type="RefSeq" id="XP_046012185.1">
    <property type="nucleotide sequence ID" value="XM_046156935.1"/>
</dbReference>
<dbReference type="SUPFAM" id="SSF51735">
    <property type="entry name" value="NAD(P)-binding Rossmann-fold domains"/>
    <property type="match status" value="1"/>
</dbReference>
<keyword evidence="3" id="KW-1185">Reference proteome</keyword>
<evidence type="ECO:0000313" key="3">
    <source>
        <dbReference type="Proteomes" id="UP000756346"/>
    </source>
</evidence>
<dbReference type="InterPro" id="IPR004360">
    <property type="entry name" value="Glyas_Fos-R_dOase_dom"/>
</dbReference>
<dbReference type="Gene3D" id="3.40.50.720">
    <property type="entry name" value="NAD(P)-binding Rossmann-like Domain"/>
    <property type="match status" value="1"/>
</dbReference>
<dbReference type="InterPro" id="IPR005097">
    <property type="entry name" value="Sacchrp_dh_NADP-bd"/>
</dbReference>
<protein>
    <recommendedName>
        <fullName evidence="1">VOC domain-containing protein</fullName>
    </recommendedName>
</protein>
<dbReference type="SUPFAM" id="SSF54593">
    <property type="entry name" value="Glyoxalase/Bleomycin resistance protein/Dihydroxybiphenyl dioxygenase"/>
    <property type="match status" value="1"/>
</dbReference>
<dbReference type="AlphaFoldDB" id="A0A9P8Y5E6"/>
<gene>
    <name evidence="2" type="ORF">B0I36DRAFT_350693</name>
</gene>
<dbReference type="Gene3D" id="3.10.180.10">
    <property type="entry name" value="2,3-Dihydroxybiphenyl 1,2-Dioxygenase, domain 1"/>
    <property type="match status" value="1"/>
</dbReference>
<dbReference type="PANTHER" id="PTHR43781:SF1">
    <property type="entry name" value="SACCHAROPINE DEHYDROGENASE"/>
    <property type="match status" value="1"/>
</dbReference>
<sequence>MSTLMIYGAAGYTGGMVAEHAASAGLNLVLAGREKDRVKLEALADRMGAVVKLFPLDEPGAIVANLAGISVLLNAAGPFANTAEPLMSAAIRAGVHYLDFSAELDTYHGALALDAQARAAGVMLLPGSGGSVAMLGSLAGHAVARVKNARKIAIALDFAGTMSRGSAISASQNIAPETFRLVGGELVTRDANELRNFDFGTGPQSSFPVTLPDLLTIHQATGVPDIETFVHVATGTFPTSDIQDLPDGPSFEEREASRYHASVEVTGGDGTVARSVLDTVNGYTFTSMVAAEAARRVLAGEMRPGFQTPAGLFGNGFAETIAGTCIVDREKKPMLIDHIEIPVTDVEATLDFYKTALKPLGISCVISVPPERSAKSHPRHGLGQDGYPSLWLRGGRTSKDPLHIAFGASERSTVDAFYAAAMAAGGRDNGPPGVRTRYHPTYYAAYVMDPDDNNVEVVCQH</sequence>
<comment type="caution">
    <text evidence="2">The sequence shown here is derived from an EMBL/GenBank/DDBJ whole genome shotgun (WGS) entry which is preliminary data.</text>
</comment>
<dbReference type="Pfam" id="PF00903">
    <property type="entry name" value="Glyoxalase"/>
    <property type="match status" value="1"/>
</dbReference>
<evidence type="ECO:0000313" key="2">
    <source>
        <dbReference type="EMBL" id="KAH7029897.1"/>
    </source>
</evidence>
<dbReference type="Proteomes" id="UP000756346">
    <property type="component" value="Unassembled WGS sequence"/>
</dbReference>
<dbReference type="InterPro" id="IPR029068">
    <property type="entry name" value="Glyas_Bleomycin-R_OHBP_Dase"/>
</dbReference>
<name>A0A9P8Y5E6_9PEZI</name>
<organism evidence="2 3">
    <name type="scientific">Microdochium trichocladiopsis</name>
    <dbReference type="NCBI Taxonomy" id="1682393"/>
    <lineage>
        <taxon>Eukaryota</taxon>
        <taxon>Fungi</taxon>
        <taxon>Dikarya</taxon>
        <taxon>Ascomycota</taxon>
        <taxon>Pezizomycotina</taxon>
        <taxon>Sordariomycetes</taxon>
        <taxon>Xylariomycetidae</taxon>
        <taxon>Xylariales</taxon>
        <taxon>Microdochiaceae</taxon>
        <taxon>Microdochium</taxon>
    </lineage>
</organism>
<reference evidence="2" key="1">
    <citation type="journal article" date="2021" name="Nat. Commun.">
        <title>Genetic determinants of endophytism in the Arabidopsis root mycobiome.</title>
        <authorList>
            <person name="Mesny F."/>
            <person name="Miyauchi S."/>
            <person name="Thiergart T."/>
            <person name="Pickel B."/>
            <person name="Atanasova L."/>
            <person name="Karlsson M."/>
            <person name="Huettel B."/>
            <person name="Barry K.W."/>
            <person name="Haridas S."/>
            <person name="Chen C."/>
            <person name="Bauer D."/>
            <person name="Andreopoulos W."/>
            <person name="Pangilinan J."/>
            <person name="LaButti K."/>
            <person name="Riley R."/>
            <person name="Lipzen A."/>
            <person name="Clum A."/>
            <person name="Drula E."/>
            <person name="Henrissat B."/>
            <person name="Kohler A."/>
            <person name="Grigoriev I.V."/>
            <person name="Martin F.M."/>
            <person name="Hacquard S."/>
        </authorList>
    </citation>
    <scope>NUCLEOTIDE SEQUENCE</scope>
    <source>
        <strain evidence="2">MPI-CAGE-CH-0230</strain>
    </source>
</reference>
<feature type="domain" description="VOC" evidence="1">
    <location>
        <begin position="335"/>
        <end position="460"/>
    </location>
</feature>
<dbReference type="InterPro" id="IPR037523">
    <property type="entry name" value="VOC_core"/>
</dbReference>
<dbReference type="EMBL" id="JAGTJQ010000006">
    <property type="protein sequence ID" value="KAH7029897.1"/>
    <property type="molecule type" value="Genomic_DNA"/>
</dbReference>
<accession>A0A9P8Y5E6</accession>